<protein>
    <submittedName>
        <fullName evidence="1">CopG family transcriptional regulator</fullName>
    </submittedName>
</protein>
<comment type="caution">
    <text evidence="1">The sequence shown here is derived from an EMBL/GenBank/DDBJ whole genome shotgun (WGS) entry which is preliminary data.</text>
</comment>
<reference evidence="1" key="1">
    <citation type="submission" date="2019-12" db="EMBL/GenBank/DDBJ databases">
        <title>High-Quality draft genome sequences of three cyanobacteria isolated from the limestone walls of the Old Cathedral of Coimbra.</title>
        <authorList>
            <person name="Tiago I."/>
            <person name="Soares F."/>
            <person name="Portugal A."/>
        </authorList>
    </citation>
    <scope>NUCLEOTIDE SEQUENCE</scope>
    <source>
        <strain evidence="1">A</strain>
    </source>
</reference>
<keyword evidence="2" id="KW-1185">Reference proteome</keyword>
<dbReference type="Proteomes" id="UP000646053">
    <property type="component" value="Unassembled WGS sequence"/>
</dbReference>
<accession>A0A8J8CLT4</accession>
<dbReference type="EMBL" id="WVIE01000064">
    <property type="protein sequence ID" value="NDJ20031.1"/>
    <property type="molecule type" value="Genomic_DNA"/>
</dbReference>
<dbReference type="AlphaFoldDB" id="A0A8J8CLT4"/>
<sequence>MSNIFTEELEQKIEAGEEVIDRYFDSATTRVGTPRLMTSRKGQEQITTELEIPPAMMDELNQMAGELNISRQAVIKMMLRRSLDEHYLAKRSTS</sequence>
<proteinExistence type="predicted"/>
<dbReference type="RefSeq" id="WP_162425553.1">
    <property type="nucleotide sequence ID" value="NZ_WVIE01000064.1"/>
</dbReference>
<evidence type="ECO:0000313" key="2">
    <source>
        <dbReference type="Proteomes" id="UP000646053"/>
    </source>
</evidence>
<name>A0A8J8CLT4_9CYAN</name>
<gene>
    <name evidence="1" type="ORF">GS601_22600</name>
</gene>
<evidence type="ECO:0000313" key="1">
    <source>
        <dbReference type="EMBL" id="NDJ20031.1"/>
    </source>
</evidence>
<organism evidence="1 2">
    <name type="scientific">Myxacorys almedinensis A</name>
    <dbReference type="NCBI Taxonomy" id="2690445"/>
    <lineage>
        <taxon>Bacteria</taxon>
        <taxon>Bacillati</taxon>
        <taxon>Cyanobacteriota</taxon>
        <taxon>Cyanophyceae</taxon>
        <taxon>Leptolyngbyales</taxon>
        <taxon>Leptolyngbyaceae</taxon>
        <taxon>Myxacorys</taxon>
        <taxon>Myxacorys almedinensis</taxon>
    </lineage>
</organism>